<sequence>MVDTTCTHSLGTDHLDISARLTLIFADFWQKLEQRMHQLDPLQASTYSPRVPCLPPHREPSAHAVEKAPKWHQRKIHPVPWRRSTQEMESLQTVPESYRMSVVFPFGLGVPKSILQDCVQPIQGVR</sequence>
<evidence type="ECO:0000313" key="2">
    <source>
        <dbReference type="Proteomes" id="UP001295444"/>
    </source>
</evidence>
<dbReference type="Proteomes" id="UP001295444">
    <property type="component" value="Chromosome 03"/>
</dbReference>
<evidence type="ECO:0000313" key="1">
    <source>
        <dbReference type="EMBL" id="CAH2278036.1"/>
    </source>
</evidence>
<dbReference type="EMBL" id="OW240914">
    <property type="protein sequence ID" value="CAH2278036.1"/>
    <property type="molecule type" value="Genomic_DNA"/>
</dbReference>
<dbReference type="AlphaFoldDB" id="A0AAD1RTV1"/>
<name>A0AAD1RTV1_PELCU</name>
<protein>
    <submittedName>
        <fullName evidence="1">Uncharacterized protein</fullName>
    </submittedName>
</protein>
<reference evidence="1" key="1">
    <citation type="submission" date="2022-03" db="EMBL/GenBank/DDBJ databases">
        <authorList>
            <person name="Alioto T."/>
            <person name="Alioto T."/>
            <person name="Gomez Garrido J."/>
        </authorList>
    </citation>
    <scope>NUCLEOTIDE SEQUENCE</scope>
</reference>
<accession>A0AAD1RTV1</accession>
<keyword evidence="2" id="KW-1185">Reference proteome</keyword>
<proteinExistence type="predicted"/>
<gene>
    <name evidence="1" type="ORF">PECUL_23A017130</name>
</gene>
<organism evidence="1 2">
    <name type="scientific">Pelobates cultripes</name>
    <name type="common">Western spadefoot toad</name>
    <dbReference type="NCBI Taxonomy" id="61616"/>
    <lineage>
        <taxon>Eukaryota</taxon>
        <taxon>Metazoa</taxon>
        <taxon>Chordata</taxon>
        <taxon>Craniata</taxon>
        <taxon>Vertebrata</taxon>
        <taxon>Euteleostomi</taxon>
        <taxon>Amphibia</taxon>
        <taxon>Batrachia</taxon>
        <taxon>Anura</taxon>
        <taxon>Pelobatoidea</taxon>
        <taxon>Pelobatidae</taxon>
        <taxon>Pelobates</taxon>
    </lineage>
</organism>